<keyword evidence="5 7" id="KW-0456">Lyase</keyword>
<dbReference type="EMBL" id="JAADJG010000498">
    <property type="protein sequence ID" value="KAF4445810.1"/>
    <property type="molecule type" value="Genomic_DNA"/>
</dbReference>
<gene>
    <name evidence="8" type="ORF">F53441_10455</name>
</gene>
<sequence length="521" mass="55987">MTVSTSSTAKSDLSEGQALPELIQQVQSTTLAALHAYKQGPGSQNQGQNASSNEYQDLFSSFSAEGLGSTGFANAIGLLSQNSIDNTSPGFLGKLVSAPSPPGIAADLFLSILNNNGHVWRASPALTAIEKHVSLELAKLFGLQGQHAGGITVPGGAAGNLLAMLVARNMVAPESKRQGVTPGKYAIFVSDSAHYSVTNAAQMIGLGDDAVVRVSTLRDGTMDTACLETAVETAIQDGKKPLLVSATSGTTVNGAFDALDKIGVIARKANAWFHVDACWGGAAAFSGKLKHLLKGSELADSIAFNPHKLLGVPLVCAFLLVNDLRTLWLANKLNAGYLFHEKTPKDTTINGNHQKGAEQDWRSSKLLDNAPEISEIRDLASLTVQCSRRSDATKMYLHWVYYGTKGIAREVEQAVDSAQYLAHLVDNHPRLELITEPEKVFAQVCFYWKPKSESGETLALVNSRNTQSLYRELDQHGWKIDYAPDKVNGEFLRVACNRLTTRDGVQQLVTKLVELGTALEL</sequence>
<dbReference type="SUPFAM" id="SSF53383">
    <property type="entry name" value="PLP-dependent transferases"/>
    <property type="match status" value="1"/>
</dbReference>
<evidence type="ECO:0000256" key="6">
    <source>
        <dbReference type="PIRSR" id="PIRSR602129-50"/>
    </source>
</evidence>
<protein>
    <submittedName>
        <fullName evidence="8">Group II pyridoxal-5-phosphate decarboxylase</fullName>
    </submittedName>
</protein>
<dbReference type="Gene3D" id="3.40.640.10">
    <property type="entry name" value="Type I PLP-dependent aspartate aminotransferase-like (Major domain)"/>
    <property type="match status" value="1"/>
</dbReference>
<keyword evidence="9" id="KW-1185">Reference proteome</keyword>
<evidence type="ECO:0000256" key="5">
    <source>
        <dbReference type="ARBA" id="ARBA00023239"/>
    </source>
</evidence>
<dbReference type="Pfam" id="PF00282">
    <property type="entry name" value="Pyridoxal_deC"/>
    <property type="match status" value="2"/>
</dbReference>
<dbReference type="GO" id="GO:0019752">
    <property type="term" value="P:carboxylic acid metabolic process"/>
    <property type="evidence" value="ECO:0007669"/>
    <property type="project" value="InterPro"/>
</dbReference>
<keyword evidence="4 6" id="KW-0663">Pyridoxal phosphate</keyword>
<evidence type="ECO:0000256" key="1">
    <source>
        <dbReference type="ARBA" id="ARBA00001933"/>
    </source>
</evidence>
<keyword evidence="3" id="KW-0210">Decarboxylase</keyword>
<dbReference type="GO" id="GO:0030170">
    <property type="term" value="F:pyridoxal phosphate binding"/>
    <property type="evidence" value="ECO:0007669"/>
    <property type="project" value="InterPro"/>
</dbReference>
<name>A0A8H4K6W7_9HYPO</name>
<comment type="caution">
    <text evidence="8">The sequence shown here is derived from an EMBL/GenBank/DDBJ whole genome shotgun (WGS) entry which is preliminary data.</text>
</comment>
<dbReference type="OrthoDB" id="392571at2759"/>
<comment type="cofactor">
    <cofactor evidence="1 6 7">
        <name>pyridoxal 5'-phosphate</name>
        <dbReference type="ChEBI" id="CHEBI:597326"/>
    </cofactor>
</comment>
<dbReference type="InterPro" id="IPR015421">
    <property type="entry name" value="PyrdxlP-dep_Trfase_major"/>
</dbReference>
<dbReference type="Gene3D" id="3.90.1150.170">
    <property type="match status" value="1"/>
</dbReference>
<feature type="modified residue" description="N6-(pyridoxal phosphate)lysine" evidence="6">
    <location>
        <position position="308"/>
    </location>
</feature>
<dbReference type="Proteomes" id="UP000605986">
    <property type="component" value="Unassembled WGS sequence"/>
</dbReference>
<reference evidence="8" key="1">
    <citation type="submission" date="2020-01" db="EMBL/GenBank/DDBJ databases">
        <title>Identification and distribution of gene clusters putatively required for synthesis of sphingolipid metabolism inhibitors in phylogenetically diverse species of the filamentous fungus Fusarium.</title>
        <authorList>
            <person name="Kim H.-S."/>
            <person name="Busman M."/>
            <person name="Brown D.W."/>
            <person name="Divon H."/>
            <person name="Uhlig S."/>
            <person name="Proctor R.H."/>
        </authorList>
    </citation>
    <scope>NUCLEOTIDE SEQUENCE</scope>
    <source>
        <strain evidence="8">NRRL 53441</strain>
    </source>
</reference>
<dbReference type="InterPro" id="IPR002129">
    <property type="entry name" value="PyrdxlP-dep_de-COase"/>
</dbReference>
<dbReference type="InterPro" id="IPR015424">
    <property type="entry name" value="PyrdxlP-dep_Trfase"/>
</dbReference>
<dbReference type="PANTHER" id="PTHR45677">
    <property type="entry name" value="GLUTAMATE DECARBOXYLASE-RELATED"/>
    <property type="match status" value="1"/>
</dbReference>
<proteinExistence type="inferred from homology"/>
<evidence type="ECO:0000256" key="7">
    <source>
        <dbReference type="RuleBase" id="RU000382"/>
    </source>
</evidence>
<dbReference type="PANTHER" id="PTHR45677:SF8">
    <property type="entry name" value="CYSTEINE SULFINIC ACID DECARBOXYLASE"/>
    <property type="match status" value="1"/>
</dbReference>
<comment type="similarity">
    <text evidence="2 7">Belongs to the group II decarboxylase family.</text>
</comment>
<evidence type="ECO:0000256" key="4">
    <source>
        <dbReference type="ARBA" id="ARBA00022898"/>
    </source>
</evidence>
<evidence type="ECO:0000313" key="9">
    <source>
        <dbReference type="Proteomes" id="UP000605986"/>
    </source>
</evidence>
<evidence type="ECO:0000256" key="2">
    <source>
        <dbReference type="ARBA" id="ARBA00009533"/>
    </source>
</evidence>
<evidence type="ECO:0000256" key="3">
    <source>
        <dbReference type="ARBA" id="ARBA00022793"/>
    </source>
</evidence>
<organism evidence="8 9">
    <name type="scientific">Fusarium austroafricanum</name>
    <dbReference type="NCBI Taxonomy" id="2364996"/>
    <lineage>
        <taxon>Eukaryota</taxon>
        <taxon>Fungi</taxon>
        <taxon>Dikarya</taxon>
        <taxon>Ascomycota</taxon>
        <taxon>Pezizomycotina</taxon>
        <taxon>Sordariomycetes</taxon>
        <taxon>Hypocreomycetidae</taxon>
        <taxon>Hypocreales</taxon>
        <taxon>Nectriaceae</taxon>
        <taxon>Fusarium</taxon>
        <taxon>Fusarium concolor species complex</taxon>
    </lineage>
</organism>
<evidence type="ECO:0000313" key="8">
    <source>
        <dbReference type="EMBL" id="KAF4445810.1"/>
    </source>
</evidence>
<dbReference type="GO" id="GO:0005737">
    <property type="term" value="C:cytoplasm"/>
    <property type="evidence" value="ECO:0007669"/>
    <property type="project" value="TreeGrafter"/>
</dbReference>
<accession>A0A8H4K6W7</accession>
<dbReference type="GO" id="GO:0016831">
    <property type="term" value="F:carboxy-lyase activity"/>
    <property type="evidence" value="ECO:0007669"/>
    <property type="project" value="UniProtKB-KW"/>
</dbReference>
<dbReference type="AlphaFoldDB" id="A0A8H4K6W7"/>